<dbReference type="RefSeq" id="WP_146621423.1">
    <property type="nucleotide sequence ID" value="NZ_BJCC01000007.1"/>
</dbReference>
<reference evidence="10" key="1">
    <citation type="submission" date="2019-02" db="EMBL/GenBank/DDBJ databases">
        <title>Draft genome sequence of Enterococcus sp. Gos25-1.</title>
        <authorList>
            <person name="Tanaka N."/>
            <person name="Shiwa Y."/>
            <person name="Fujita N."/>
        </authorList>
    </citation>
    <scope>NUCLEOTIDE SEQUENCE [LARGE SCALE GENOMIC DNA]</scope>
    <source>
        <strain evidence="10">Gos25-1</strain>
    </source>
</reference>
<feature type="transmembrane region" description="Helical" evidence="8">
    <location>
        <begin position="208"/>
        <end position="224"/>
    </location>
</feature>
<feature type="transmembrane region" description="Helical" evidence="8">
    <location>
        <begin position="72"/>
        <end position="95"/>
    </location>
</feature>
<feature type="transmembrane region" description="Helical" evidence="8">
    <location>
        <begin position="185"/>
        <end position="202"/>
    </location>
</feature>
<comment type="caution">
    <text evidence="9">The sequence shown here is derived from an EMBL/GenBank/DDBJ whole genome shotgun (WGS) entry which is preliminary data.</text>
</comment>
<dbReference type="PANTHER" id="PTHR34979">
    <property type="entry name" value="INNER MEMBRANE PROTEIN YGAZ"/>
    <property type="match status" value="1"/>
</dbReference>
<evidence type="ECO:0000313" key="10">
    <source>
        <dbReference type="Proteomes" id="UP000290567"/>
    </source>
</evidence>
<keyword evidence="3" id="KW-0813">Transport</keyword>
<dbReference type="EMBL" id="BJCC01000007">
    <property type="protein sequence ID" value="GCF92937.1"/>
    <property type="molecule type" value="Genomic_DNA"/>
</dbReference>
<keyword evidence="6 8" id="KW-1133">Transmembrane helix</keyword>
<gene>
    <name evidence="9" type="primary">azlC</name>
    <name evidence="9" type="ORF">NRIC_08280</name>
</gene>
<evidence type="ECO:0000256" key="6">
    <source>
        <dbReference type="ARBA" id="ARBA00022989"/>
    </source>
</evidence>
<keyword evidence="10" id="KW-1185">Reference proteome</keyword>
<name>A0A4P5P533_9ENTE</name>
<protein>
    <submittedName>
        <fullName evidence="9">Branched-chain amino acid ABC transporter</fullName>
    </submittedName>
</protein>
<dbReference type="Proteomes" id="UP000290567">
    <property type="component" value="Unassembled WGS sequence"/>
</dbReference>
<feature type="transmembrane region" description="Helical" evidence="8">
    <location>
        <begin position="41"/>
        <end position="66"/>
    </location>
</feature>
<feature type="transmembrane region" description="Helical" evidence="8">
    <location>
        <begin position="164"/>
        <end position="180"/>
    </location>
</feature>
<dbReference type="AlphaFoldDB" id="A0A4P5P533"/>
<dbReference type="GO" id="GO:0005886">
    <property type="term" value="C:plasma membrane"/>
    <property type="evidence" value="ECO:0007669"/>
    <property type="project" value="UniProtKB-SubCell"/>
</dbReference>
<accession>A0A4P5P533</accession>
<keyword evidence="4" id="KW-1003">Cell membrane</keyword>
<dbReference type="OrthoDB" id="3177005at2"/>
<evidence type="ECO:0000256" key="4">
    <source>
        <dbReference type="ARBA" id="ARBA00022475"/>
    </source>
</evidence>
<evidence type="ECO:0000256" key="1">
    <source>
        <dbReference type="ARBA" id="ARBA00004651"/>
    </source>
</evidence>
<evidence type="ECO:0000313" key="9">
    <source>
        <dbReference type="EMBL" id="GCF92937.1"/>
    </source>
</evidence>
<organism evidence="9 10">
    <name type="scientific">Enterococcus florum</name>
    <dbReference type="NCBI Taxonomy" id="2480627"/>
    <lineage>
        <taxon>Bacteria</taxon>
        <taxon>Bacillati</taxon>
        <taxon>Bacillota</taxon>
        <taxon>Bacilli</taxon>
        <taxon>Lactobacillales</taxon>
        <taxon>Enterococcaceae</taxon>
        <taxon>Enterococcus</taxon>
    </lineage>
</organism>
<dbReference type="GO" id="GO:1903785">
    <property type="term" value="P:L-valine transmembrane transport"/>
    <property type="evidence" value="ECO:0007669"/>
    <property type="project" value="TreeGrafter"/>
</dbReference>
<comment type="similarity">
    <text evidence="2">Belongs to the AzlC family.</text>
</comment>
<evidence type="ECO:0000256" key="3">
    <source>
        <dbReference type="ARBA" id="ARBA00022448"/>
    </source>
</evidence>
<comment type="subcellular location">
    <subcellularLocation>
        <location evidence="1">Cell membrane</location>
        <topology evidence="1">Multi-pass membrane protein</topology>
    </subcellularLocation>
</comment>
<evidence type="ECO:0000256" key="8">
    <source>
        <dbReference type="SAM" id="Phobius"/>
    </source>
</evidence>
<keyword evidence="5 8" id="KW-0812">Transmembrane</keyword>
<dbReference type="PANTHER" id="PTHR34979:SF1">
    <property type="entry name" value="INNER MEMBRANE PROTEIN YGAZ"/>
    <property type="match status" value="1"/>
</dbReference>
<dbReference type="InterPro" id="IPR011606">
    <property type="entry name" value="Brnchd-chn_aa_trnsp_permease"/>
</dbReference>
<feature type="transmembrane region" description="Helical" evidence="8">
    <location>
        <begin position="138"/>
        <end position="158"/>
    </location>
</feature>
<proteinExistence type="inferred from homology"/>
<feature type="transmembrane region" description="Helical" evidence="8">
    <location>
        <begin position="12"/>
        <end position="34"/>
    </location>
</feature>
<evidence type="ECO:0000256" key="5">
    <source>
        <dbReference type="ARBA" id="ARBA00022692"/>
    </source>
</evidence>
<evidence type="ECO:0000256" key="7">
    <source>
        <dbReference type="ARBA" id="ARBA00023136"/>
    </source>
</evidence>
<dbReference type="Pfam" id="PF03591">
    <property type="entry name" value="AzlC"/>
    <property type="match status" value="1"/>
</dbReference>
<evidence type="ECO:0000256" key="2">
    <source>
        <dbReference type="ARBA" id="ARBA00010735"/>
    </source>
</evidence>
<sequence length="245" mass="27296">MFMLNQTSWKQAFTAVLPLCLSYLPVGLACGMLLQKVGFTLFLTGLLSLLVFSGGAQFLIVSLLAVHASFSSIILMVFFLELRYALLGSSLSYFFKQENRGFLAIFSQSMNDENYAVNYLHFSTDVSWTHRKALMVNWLSLLAWTGSTLLGTLFGSVIAIDTELVHFALTAMFIFMFMMQLKNRLLLMIGLLSGLLAVLFVLLLKNTFGLILATVLASLIGYFVERNFTEAGKKLPAAKEEVPHE</sequence>
<keyword evidence="7 8" id="KW-0472">Membrane</keyword>